<dbReference type="AlphaFoldDB" id="A0A6N3HB55"/>
<keyword evidence="1" id="KW-0472">Membrane</keyword>
<keyword evidence="1" id="KW-1133">Transmembrane helix</keyword>
<feature type="transmembrane region" description="Helical" evidence="1">
    <location>
        <begin position="60"/>
        <end position="80"/>
    </location>
</feature>
<protein>
    <submittedName>
        <fullName evidence="2">Uncharacterized protein</fullName>
    </submittedName>
</protein>
<sequence length="83" mass="9160">MLRESVLFTGTQNLLNDLISILLVLAPVIAIVLLGVFSILKSGSNEMDAVKWGKRQRNVVICLIVAMLSSTIIKLILKYYGVQ</sequence>
<name>A0A6N3HB55_EUBLI</name>
<gene>
    <name evidence="2" type="ORF">ELLFYP34_01130</name>
</gene>
<evidence type="ECO:0000256" key="1">
    <source>
        <dbReference type="SAM" id="Phobius"/>
    </source>
</evidence>
<organism evidence="2">
    <name type="scientific">Eubacterium limosum</name>
    <dbReference type="NCBI Taxonomy" id="1736"/>
    <lineage>
        <taxon>Bacteria</taxon>
        <taxon>Bacillati</taxon>
        <taxon>Bacillota</taxon>
        <taxon>Clostridia</taxon>
        <taxon>Eubacteriales</taxon>
        <taxon>Eubacteriaceae</taxon>
        <taxon>Eubacterium</taxon>
    </lineage>
</organism>
<proteinExistence type="predicted"/>
<accession>A0A6N3HB55</accession>
<dbReference type="EMBL" id="CACRTR010000023">
    <property type="protein sequence ID" value="VYU74277.1"/>
    <property type="molecule type" value="Genomic_DNA"/>
</dbReference>
<feature type="transmembrane region" description="Helical" evidence="1">
    <location>
        <begin position="20"/>
        <end position="40"/>
    </location>
</feature>
<keyword evidence="1" id="KW-0812">Transmembrane</keyword>
<reference evidence="2" key="1">
    <citation type="submission" date="2019-11" db="EMBL/GenBank/DDBJ databases">
        <authorList>
            <person name="Feng L."/>
        </authorList>
    </citation>
    <scope>NUCLEOTIDE SEQUENCE</scope>
    <source>
        <strain evidence="2">ElimosumLFYP34</strain>
    </source>
</reference>
<evidence type="ECO:0000313" key="2">
    <source>
        <dbReference type="EMBL" id="VYU74277.1"/>
    </source>
</evidence>